<gene>
    <name evidence="1" type="ORF">M8818_001678</name>
</gene>
<dbReference type="Proteomes" id="UP001320706">
    <property type="component" value="Unassembled WGS sequence"/>
</dbReference>
<evidence type="ECO:0000313" key="2">
    <source>
        <dbReference type="Proteomes" id="UP001320706"/>
    </source>
</evidence>
<reference evidence="1" key="1">
    <citation type="submission" date="2024-02" db="EMBL/GenBank/DDBJ databases">
        <title>Metagenome Assembled Genome of Zalaria obscura JY119.</title>
        <authorList>
            <person name="Vighnesh L."/>
            <person name="Jagadeeshwari U."/>
            <person name="Venkata Ramana C."/>
            <person name="Sasikala C."/>
        </authorList>
    </citation>
    <scope>NUCLEOTIDE SEQUENCE</scope>
    <source>
        <strain evidence="1">JY119</strain>
    </source>
</reference>
<dbReference type="EMBL" id="JAMKPW020000007">
    <property type="protein sequence ID" value="KAK8216715.1"/>
    <property type="molecule type" value="Genomic_DNA"/>
</dbReference>
<evidence type="ECO:0000313" key="1">
    <source>
        <dbReference type="EMBL" id="KAK8216715.1"/>
    </source>
</evidence>
<sequence>MRTSGLLYSLLASASSSLASPAQQLWGQSPLEVPSLAIHSSLPLSHDLIGLHRNLTSIESISYNELEVSKWLQSALKAQGYSTELQEVEKDRYNVLAWPGKERNAKLLITSHIDTVPPFYPYKISHNDSDTTISGRGSVDAKASVAAQIIATNELLSAKKISPDDVVLLYVVGEEVHGDGMRAANDLDLSPKTIIFGEPTEGKLASGHKGMLGFTMKAIGKAAHSGYPWLGRSANEVLVKALAALMQLGEHLPQSEKYGSTTINIGRIEGGVAANVVAESAKAQVAIRIAAGTPGDIKEKVVKAVKAATKEFKLPGEKEDVVEIEFAGTGYAPVDIDSDVPGFDVFTVNYGTDIPNLDPVKGQKRYLYGPGSILVAHSDHEAITVKDLEEAVGGYKKIILHALDS</sequence>
<accession>A0ACC3SJ17</accession>
<name>A0ACC3SJ17_9PEZI</name>
<protein>
    <submittedName>
        <fullName evidence="1">Uncharacterized protein</fullName>
    </submittedName>
</protein>
<keyword evidence="2" id="KW-1185">Reference proteome</keyword>
<comment type="caution">
    <text evidence="1">The sequence shown here is derived from an EMBL/GenBank/DDBJ whole genome shotgun (WGS) entry which is preliminary data.</text>
</comment>
<organism evidence="1 2">
    <name type="scientific">Zalaria obscura</name>
    <dbReference type="NCBI Taxonomy" id="2024903"/>
    <lineage>
        <taxon>Eukaryota</taxon>
        <taxon>Fungi</taxon>
        <taxon>Dikarya</taxon>
        <taxon>Ascomycota</taxon>
        <taxon>Pezizomycotina</taxon>
        <taxon>Dothideomycetes</taxon>
        <taxon>Dothideomycetidae</taxon>
        <taxon>Dothideales</taxon>
        <taxon>Zalariaceae</taxon>
        <taxon>Zalaria</taxon>
    </lineage>
</organism>
<proteinExistence type="predicted"/>